<protein>
    <submittedName>
        <fullName evidence="2">Aspartyl protease</fullName>
    </submittedName>
</protein>
<dbReference type="SUPFAM" id="SSF50630">
    <property type="entry name" value="Acid proteases"/>
    <property type="match status" value="2"/>
</dbReference>
<keyword evidence="2" id="KW-0378">Hydrolase</keyword>
<keyword evidence="3" id="KW-1185">Reference proteome</keyword>
<name>A0A1H7S3V5_9BACT</name>
<dbReference type="RefSeq" id="WP_089910683.1">
    <property type="nucleotide sequence ID" value="NZ_FOBB01000002.1"/>
</dbReference>
<evidence type="ECO:0000313" key="3">
    <source>
        <dbReference type="Proteomes" id="UP000198984"/>
    </source>
</evidence>
<dbReference type="InterPro" id="IPR001969">
    <property type="entry name" value="Aspartic_peptidase_AS"/>
</dbReference>
<dbReference type="EMBL" id="FOBB01000002">
    <property type="protein sequence ID" value="SEL66207.1"/>
    <property type="molecule type" value="Genomic_DNA"/>
</dbReference>
<dbReference type="AlphaFoldDB" id="A0A1H7S3V5"/>
<dbReference type="PROSITE" id="PS00141">
    <property type="entry name" value="ASP_PROTEASE"/>
    <property type="match status" value="1"/>
</dbReference>
<dbReference type="GO" id="GO:0006508">
    <property type="term" value="P:proteolysis"/>
    <property type="evidence" value="ECO:0007669"/>
    <property type="project" value="UniProtKB-KW"/>
</dbReference>
<feature type="signal peptide" evidence="1">
    <location>
        <begin position="1"/>
        <end position="19"/>
    </location>
</feature>
<dbReference type="InterPro" id="IPR021109">
    <property type="entry name" value="Peptidase_aspartic_dom_sf"/>
</dbReference>
<dbReference type="Proteomes" id="UP000198984">
    <property type="component" value="Unassembled WGS sequence"/>
</dbReference>
<dbReference type="Pfam" id="PF13650">
    <property type="entry name" value="Asp_protease_2"/>
    <property type="match status" value="1"/>
</dbReference>
<proteinExistence type="predicted"/>
<evidence type="ECO:0000313" key="2">
    <source>
        <dbReference type="EMBL" id="SEL66207.1"/>
    </source>
</evidence>
<dbReference type="GO" id="GO:0004190">
    <property type="term" value="F:aspartic-type endopeptidase activity"/>
    <property type="evidence" value="ECO:0007669"/>
    <property type="project" value="InterPro"/>
</dbReference>
<keyword evidence="2" id="KW-0645">Protease</keyword>
<evidence type="ECO:0000256" key="1">
    <source>
        <dbReference type="SAM" id="SignalP"/>
    </source>
</evidence>
<sequence length="424" mass="47482">MKKCMWLLAFCCSSALALGQDNDHPDSLLVRRQLFVLRNVIAAKGAQLSERERLYYQAYLDNFFNKGKTSNTSIDLLLQKYRADLTAKQVSELLQVKIDNLVKAYQYKAAYTSSMYLLDSFKTTLPEKDQAAIRNAAVIWEGLQEIAPQELTVVQDTHIPFKRDAVGLVNIPVSIGDTSNEFVFDTGAGISTITESSAVRNHLTPMNKYFEVEAATGGIVKARIAVVKELKIGGILVKNAVFMVFPDSALTWPEAKYGIKGIIGFPVIEQMGEIRINSKEGVLEVPQQPLPGNYANFGLSNLRPVINVAYKKDSLPFIFDTGATATALNAPFFKKYRKEVMRRGKPFRLPQGGAGGVNTVNAYRLPEIVLGIADKRPRLPQIPVITAPVMEEDRYYYGNLGQDIMKQYREMVISFRYMYVSFKD</sequence>
<dbReference type="OrthoDB" id="622881at2"/>
<feature type="chain" id="PRO_5011720446" evidence="1">
    <location>
        <begin position="20"/>
        <end position="424"/>
    </location>
</feature>
<reference evidence="2 3" key="1">
    <citation type="submission" date="2016-10" db="EMBL/GenBank/DDBJ databases">
        <authorList>
            <person name="de Groot N.N."/>
        </authorList>
    </citation>
    <scope>NUCLEOTIDE SEQUENCE [LARGE SCALE GENOMIC DNA]</scope>
    <source>
        <strain evidence="2 3">DSM 21039</strain>
    </source>
</reference>
<organism evidence="2 3">
    <name type="scientific">Chitinophaga rupis</name>
    <dbReference type="NCBI Taxonomy" id="573321"/>
    <lineage>
        <taxon>Bacteria</taxon>
        <taxon>Pseudomonadati</taxon>
        <taxon>Bacteroidota</taxon>
        <taxon>Chitinophagia</taxon>
        <taxon>Chitinophagales</taxon>
        <taxon>Chitinophagaceae</taxon>
        <taxon>Chitinophaga</taxon>
    </lineage>
</organism>
<dbReference type="InterPro" id="IPR034122">
    <property type="entry name" value="Retropepsin-like_bacterial"/>
</dbReference>
<dbReference type="Gene3D" id="2.40.70.10">
    <property type="entry name" value="Acid Proteases"/>
    <property type="match status" value="2"/>
</dbReference>
<accession>A0A1H7S3V5</accession>
<gene>
    <name evidence="2" type="ORF">SAMN04488505_102790</name>
</gene>
<keyword evidence="1" id="KW-0732">Signal</keyword>
<dbReference type="CDD" id="cd05483">
    <property type="entry name" value="retropepsin_like_bacteria"/>
    <property type="match status" value="1"/>
</dbReference>
<dbReference type="STRING" id="573321.SAMN04488505_102790"/>